<dbReference type="Gene3D" id="1.10.150.240">
    <property type="entry name" value="Putative phosphatase, domain 2"/>
    <property type="match status" value="1"/>
</dbReference>
<dbReference type="Gene3D" id="3.40.50.1000">
    <property type="entry name" value="HAD superfamily/HAD-like"/>
    <property type="match status" value="1"/>
</dbReference>
<dbReference type="SUPFAM" id="SSF56784">
    <property type="entry name" value="HAD-like"/>
    <property type="match status" value="1"/>
</dbReference>
<reference evidence="1" key="2">
    <citation type="submission" date="2022-06" db="UniProtKB">
        <authorList>
            <consortium name="EnsemblMetazoa"/>
        </authorList>
    </citation>
    <scope>IDENTIFICATION</scope>
    <source>
        <strain evidence="1">p50T (Dazao)</strain>
    </source>
</reference>
<evidence type="ECO:0008006" key="3">
    <source>
        <dbReference type="Google" id="ProtNLM"/>
    </source>
</evidence>
<evidence type="ECO:0000313" key="1">
    <source>
        <dbReference type="EnsemblMetazoa" id="XP_021203541.1"/>
    </source>
</evidence>
<organism evidence="1 2">
    <name type="scientific">Bombyx mori</name>
    <name type="common">Silk moth</name>
    <dbReference type="NCBI Taxonomy" id="7091"/>
    <lineage>
        <taxon>Eukaryota</taxon>
        <taxon>Metazoa</taxon>
        <taxon>Ecdysozoa</taxon>
        <taxon>Arthropoda</taxon>
        <taxon>Hexapoda</taxon>
        <taxon>Insecta</taxon>
        <taxon>Pterygota</taxon>
        <taxon>Neoptera</taxon>
        <taxon>Endopterygota</taxon>
        <taxon>Lepidoptera</taxon>
        <taxon>Glossata</taxon>
        <taxon>Ditrysia</taxon>
        <taxon>Bombycoidea</taxon>
        <taxon>Bombycidae</taxon>
        <taxon>Bombycinae</taxon>
        <taxon>Bombyx</taxon>
    </lineage>
</organism>
<dbReference type="FunFam" id="3.40.50.1000:FF:000055">
    <property type="entry name" value="Haloacid dehalogenase-like hydrolase family protein"/>
    <property type="match status" value="1"/>
</dbReference>
<dbReference type="Pfam" id="PF00702">
    <property type="entry name" value="Hydrolase"/>
    <property type="match status" value="1"/>
</dbReference>
<reference evidence="2" key="1">
    <citation type="journal article" date="2008" name="Insect Biochem. Mol. Biol.">
        <title>The genome of a lepidopteran model insect, the silkworm Bombyx mori.</title>
        <authorList>
            <consortium name="International Silkworm Genome Consortium"/>
        </authorList>
    </citation>
    <scope>NUCLEOTIDE SEQUENCE [LARGE SCALE GENOMIC DNA]</scope>
    <source>
        <strain evidence="2">p50T</strain>
    </source>
</reference>
<dbReference type="InterPro" id="IPR036412">
    <property type="entry name" value="HAD-like_sf"/>
</dbReference>
<protein>
    <recommendedName>
        <fullName evidence="3">Pseudouridine-5'-phosphatase</fullName>
    </recommendedName>
</protein>
<dbReference type="NCBIfam" id="TIGR01509">
    <property type="entry name" value="HAD-SF-IA-v3"/>
    <property type="match status" value="1"/>
</dbReference>
<dbReference type="Proteomes" id="UP000005204">
    <property type="component" value="Unassembled WGS sequence"/>
</dbReference>
<dbReference type="PANTHER" id="PTHR18901:SF38">
    <property type="entry name" value="PSEUDOURIDINE-5'-PHOSPHATASE"/>
    <property type="match status" value="1"/>
</dbReference>
<dbReference type="GeneID" id="101743113"/>
<dbReference type="GO" id="GO:0016791">
    <property type="term" value="F:phosphatase activity"/>
    <property type="evidence" value="ECO:0007669"/>
    <property type="project" value="TreeGrafter"/>
</dbReference>
<accession>A0A8R2DKA3</accession>
<keyword evidence="2" id="KW-1185">Reference proteome</keyword>
<sequence>MPCVHFLCRHRPCVAVFVNKRKKFISLHSEVLYHKIIREICEKYGKDYTKDLQTRMTGTTDREICVTVVDLLKLPISVDEFEKQLTDLAQKLLPSAPLLKGAKRLLTHLHDYKVPMALATNSTEQAVRLHALSRPKLFGMFHHKVSVTDPEVKHGKPKPDIYLVAASRFPDKPKPIKCLVFEDSVVGVEAAIKAGMQVVMTPGPRLQREHTRHATLVIKSLLDFKPELFGLPPFDKTLNKATEITNK</sequence>
<proteinExistence type="predicted"/>
<dbReference type="EnsemblMetazoa" id="XM_021347866.2">
    <property type="protein sequence ID" value="XP_021203541.1"/>
    <property type="gene ID" value="LOC101743113"/>
</dbReference>
<dbReference type="AlphaFoldDB" id="A0A8R2DKA3"/>
<dbReference type="InterPro" id="IPR006439">
    <property type="entry name" value="HAD-SF_hydro_IA"/>
</dbReference>
<dbReference type="InterPro" id="IPR023198">
    <property type="entry name" value="PGP-like_dom2"/>
</dbReference>
<name>A0A8R2DKA3_BOMMO</name>
<dbReference type="RefSeq" id="XP_021203541.1">
    <property type="nucleotide sequence ID" value="XM_021347866.3"/>
</dbReference>
<dbReference type="PANTHER" id="PTHR18901">
    <property type="entry name" value="2-DEOXYGLUCOSE-6-PHOSPHATE PHOSPHATASE 2"/>
    <property type="match status" value="1"/>
</dbReference>
<dbReference type="InterPro" id="IPR023214">
    <property type="entry name" value="HAD_sf"/>
</dbReference>
<evidence type="ECO:0000313" key="2">
    <source>
        <dbReference type="Proteomes" id="UP000005204"/>
    </source>
</evidence>